<organism evidence="1 2">
    <name type="scientific">Glonium stellatum</name>
    <dbReference type="NCBI Taxonomy" id="574774"/>
    <lineage>
        <taxon>Eukaryota</taxon>
        <taxon>Fungi</taxon>
        <taxon>Dikarya</taxon>
        <taxon>Ascomycota</taxon>
        <taxon>Pezizomycotina</taxon>
        <taxon>Dothideomycetes</taxon>
        <taxon>Pleosporomycetidae</taxon>
        <taxon>Gloniales</taxon>
        <taxon>Gloniaceae</taxon>
        <taxon>Glonium</taxon>
    </lineage>
</organism>
<protein>
    <submittedName>
        <fullName evidence="1">Uncharacterized protein</fullName>
    </submittedName>
</protein>
<dbReference type="Proteomes" id="UP000250140">
    <property type="component" value="Unassembled WGS sequence"/>
</dbReference>
<proteinExistence type="predicted"/>
<keyword evidence="2" id="KW-1185">Reference proteome</keyword>
<name>A0A8E2JMX7_9PEZI</name>
<dbReference type="EMBL" id="KV750920">
    <property type="protein sequence ID" value="OCL02629.1"/>
    <property type="molecule type" value="Genomic_DNA"/>
</dbReference>
<gene>
    <name evidence="1" type="ORF">AOQ84DRAFT_401097</name>
</gene>
<dbReference type="OrthoDB" id="4932428at2759"/>
<evidence type="ECO:0000313" key="1">
    <source>
        <dbReference type="EMBL" id="OCL02629.1"/>
    </source>
</evidence>
<dbReference type="AlphaFoldDB" id="A0A8E2JMX7"/>
<reference evidence="1 2" key="1">
    <citation type="journal article" date="2016" name="Nat. Commun.">
        <title>Ectomycorrhizal ecology is imprinted in the genome of the dominant symbiotic fungus Cenococcum geophilum.</title>
        <authorList>
            <consortium name="DOE Joint Genome Institute"/>
            <person name="Peter M."/>
            <person name="Kohler A."/>
            <person name="Ohm R.A."/>
            <person name="Kuo A."/>
            <person name="Krutzmann J."/>
            <person name="Morin E."/>
            <person name="Arend M."/>
            <person name="Barry K.W."/>
            <person name="Binder M."/>
            <person name="Choi C."/>
            <person name="Clum A."/>
            <person name="Copeland A."/>
            <person name="Grisel N."/>
            <person name="Haridas S."/>
            <person name="Kipfer T."/>
            <person name="LaButti K."/>
            <person name="Lindquist E."/>
            <person name="Lipzen A."/>
            <person name="Maire R."/>
            <person name="Meier B."/>
            <person name="Mihaltcheva S."/>
            <person name="Molinier V."/>
            <person name="Murat C."/>
            <person name="Poggeler S."/>
            <person name="Quandt C.A."/>
            <person name="Sperisen C."/>
            <person name="Tritt A."/>
            <person name="Tisserant E."/>
            <person name="Crous P.W."/>
            <person name="Henrissat B."/>
            <person name="Nehls U."/>
            <person name="Egli S."/>
            <person name="Spatafora J.W."/>
            <person name="Grigoriev I.V."/>
            <person name="Martin F.M."/>
        </authorList>
    </citation>
    <scope>NUCLEOTIDE SEQUENCE [LARGE SCALE GENOMIC DNA]</scope>
    <source>
        <strain evidence="1 2">CBS 207.34</strain>
    </source>
</reference>
<evidence type="ECO:0000313" key="2">
    <source>
        <dbReference type="Proteomes" id="UP000250140"/>
    </source>
</evidence>
<sequence>MSSSRKISMTEKEQLIHALRSHRVNTLVELRRIEKAFAVLGSPDVTEPMTAAWSYYVNSHSLLTELRALTKNYPFSSECLEEAKRRVYSDPESNRSWNFCWLVLTKIQNDQLVPYYAHMQASQPAMWGNRIPSAEGVAQLSSAFVSEWNWALGQMLRHWDQPPSR</sequence>
<accession>A0A8E2JMX7</accession>